<dbReference type="Gene3D" id="2.40.70.10">
    <property type="entry name" value="Acid Proteases"/>
    <property type="match status" value="1"/>
</dbReference>
<reference evidence="1 2" key="1">
    <citation type="submission" date="2015-07" db="EMBL/GenBank/DDBJ databases">
        <title>The genome of Habropoda laboriosa.</title>
        <authorList>
            <person name="Pan H."/>
            <person name="Kapheim K."/>
        </authorList>
    </citation>
    <scope>NUCLEOTIDE SEQUENCE [LARGE SCALE GENOMIC DNA]</scope>
    <source>
        <strain evidence="1">0110345459</strain>
    </source>
</reference>
<keyword evidence="2" id="KW-1185">Reference proteome</keyword>
<accession>A0A0L7QMZ1</accession>
<dbReference type="EMBL" id="KQ414865">
    <property type="protein sequence ID" value="KOC59990.1"/>
    <property type="molecule type" value="Genomic_DNA"/>
</dbReference>
<organism evidence="1 2">
    <name type="scientific">Habropoda laboriosa</name>
    <dbReference type="NCBI Taxonomy" id="597456"/>
    <lineage>
        <taxon>Eukaryota</taxon>
        <taxon>Metazoa</taxon>
        <taxon>Ecdysozoa</taxon>
        <taxon>Arthropoda</taxon>
        <taxon>Hexapoda</taxon>
        <taxon>Insecta</taxon>
        <taxon>Pterygota</taxon>
        <taxon>Neoptera</taxon>
        <taxon>Endopterygota</taxon>
        <taxon>Hymenoptera</taxon>
        <taxon>Apocrita</taxon>
        <taxon>Aculeata</taxon>
        <taxon>Apoidea</taxon>
        <taxon>Anthophila</taxon>
        <taxon>Apidae</taxon>
        <taxon>Habropoda</taxon>
    </lineage>
</organism>
<dbReference type="STRING" id="597456.A0A0L7QMZ1"/>
<proteinExistence type="predicted"/>
<dbReference type="InterPro" id="IPR021109">
    <property type="entry name" value="Peptidase_aspartic_dom_sf"/>
</dbReference>
<evidence type="ECO:0000313" key="2">
    <source>
        <dbReference type="Proteomes" id="UP000053825"/>
    </source>
</evidence>
<dbReference type="AlphaFoldDB" id="A0A0L7QMZ1"/>
<evidence type="ECO:0000313" key="1">
    <source>
        <dbReference type="EMBL" id="KOC59990.1"/>
    </source>
</evidence>
<dbReference type="Proteomes" id="UP000053825">
    <property type="component" value="Unassembled WGS sequence"/>
</dbReference>
<name>A0A0L7QMZ1_9HYME</name>
<evidence type="ECO:0008006" key="3">
    <source>
        <dbReference type="Google" id="ProtNLM"/>
    </source>
</evidence>
<sequence length="111" mass="12801">MVDRGAEPNLIKISALKEDTRIDRYDKLSIRGVTHERVSTLGSAYLTLYKMPLKFHVVPDSFPINVEGILGFTFLRDQATISYTKNSVIWNDIAIPFFNQNQREVPWPAFR</sequence>
<gene>
    <name evidence="1" type="ORF">WH47_10118</name>
</gene>
<protein>
    <recommendedName>
        <fullName evidence="3">Peptidase A2 domain-containing protein</fullName>
    </recommendedName>
</protein>